<keyword evidence="8" id="KW-0479">Metal-binding</keyword>
<dbReference type="PRINTS" id="PR00870">
    <property type="entry name" value="DNAPOLXBETA"/>
</dbReference>
<comment type="catalytic activity">
    <reaction evidence="15 17">
        <text>DNA(n) + a 2'-deoxyribonucleoside 5'-triphosphate = DNA(n+1) + diphosphate</text>
        <dbReference type="Rhea" id="RHEA:22508"/>
        <dbReference type="Rhea" id="RHEA-COMP:17339"/>
        <dbReference type="Rhea" id="RHEA-COMP:17340"/>
        <dbReference type="ChEBI" id="CHEBI:33019"/>
        <dbReference type="ChEBI" id="CHEBI:61560"/>
        <dbReference type="ChEBI" id="CHEBI:173112"/>
        <dbReference type="EC" id="2.7.7.7"/>
    </reaction>
</comment>
<dbReference type="InterPro" id="IPR019843">
    <property type="entry name" value="DNA_pol-X_BS"/>
</dbReference>
<dbReference type="Gene3D" id="1.10.150.20">
    <property type="entry name" value="5' to 3' exonuclease, C-terminal subdomain"/>
    <property type="match status" value="1"/>
</dbReference>
<evidence type="ECO:0000256" key="5">
    <source>
        <dbReference type="ARBA" id="ARBA00022634"/>
    </source>
</evidence>
<comment type="function">
    <text evidence="17">DNA polymerase that functions in several pathways of DNA repair. Involved in base excision repair (BER) responsible for repair of lesions that give rise to abasic (AP) sites in DNA. Also contributes to DNA double-strand break repair by non-homologous end joining and homologous recombination. Has both template-dependent and template-independent (terminal transferase) DNA polymerase activities. Has also a 5'-deoxyribose-5-phosphate lyase (dRP lyase) activity.</text>
</comment>
<dbReference type="Gene3D" id="1.10.150.110">
    <property type="entry name" value="DNA polymerase beta, N-terminal domain-like"/>
    <property type="match status" value="1"/>
</dbReference>
<feature type="active site" description="Nucleophile; Schiff-base intermediate with DNA; for 5'-dRP lyase activity" evidence="16">
    <location>
        <position position="150"/>
    </location>
</feature>
<keyword evidence="10" id="KW-0460">Magnesium</keyword>
<keyword evidence="4" id="KW-0963">Cytoplasm</keyword>
<evidence type="ECO:0000256" key="17">
    <source>
        <dbReference type="RuleBase" id="RU366014"/>
    </source>
</evidence>
<dbReference type="Pfam" id="PF14716">
    <property type="entry name" value="HHH_8"/>
    <property type="match status" value="1"/>
</dbReference>
<dbReference type="EMBL" id="CAJOBH010053582">
    <property type="protein sequence ID" value="CAF4390456.1"/>
    <property type="molecule type" value="Genomic_DNA"/>
</dbReference>
<evidence type="ECO:0000256" key="7">
    <source>
        <dbReference type="ARBA" id="ARBA00022695"/>
    </source>
</evidence>
<gene>
    <name evidence="21" type="ORF">BYL167_LOCUS31123</name>
    <name evidence="19" type="ORF">MBJ925_LOCUS21853</name>
    <name evidence="20" type="ORF">SMN809_LOCUS21982</name>
</gene>
<evidence type="ECO:0000256" key="14">
    <source>
        <dbReference type="ARBA" id="ARBA00023242"/>
    </source>
</evidence>
<dbReference type="InterPro" id="IPR036397">
    <property type="entry name" value="RNaseH_sf"/>
</dbReference>
<dbReference type="PRINTS" id="PR00869">
    <property type="entry name" value="DNAPOLX"/>
</dbReference>
<dbReference type="InterPro" id="IPR028207">
    <property type="entry name" value="DNA_pol_B_palm_palm"/>
</dbReference>
<comment type="caution">
    <text evidence="19">The sequence shown here is derived from an EMBL/GenBank/DDBJ whole genome shotgun (WGS) entry which is preliminary data.</text>
</comment>
<dbReference type="InterPro" id="IPR027421">
    <property type="entry name" value="DNA_pol_lamdba_lyase_dom_sf"/>
</dbReference>
<dbReference type="Proteomes" id="UP000663824">
    <property type="component" value="Unassembled WGS sequence"/>
</dbReference>
<proteinExistence type="inferred from homology"/>
<evidence type="ECO:0000256" key="16">
    <source>
        <dbReference type="PIRSR" id="PIRSR622312-50"/>
    </source>
</evidence>
<dbReference type="PANTHER" id="PTHR11276:SF42">
    <property type="entry name" value="DNA POLYMERASE BETA"/>
    <property type="match status" value="1"/>
</dbReference>
<dbReference type="FunFam" id="3.30.210.10:FF:000002">
    <property type="entry name" value="DNA polymerase"/>
    <property type="match status" value="1"/>
</dbReference>
<organism evidence="19 22">
    <name type="scientific">Rotaria magnacalcarata</name>
    <dbReference type="NCBI Taxonomy" id="392030"/>
    <lineage>
        <taxon>Eukaryota</taxon>
        <taxon>Metazoa</taxon>
        <taxon>Spiralia</taxon>
        <taxon>Gnathifera</taxon>
        <taxon>Rotifera</taxon>
        <taxon>Eurotatoria</taxon>
        <taxon>Bdelloidea</taxon>
        <taxon>Philodinida</taxon>
        <taxon>Philodinidae</taxon>
        <taxon>Rotaria</taxon>
    </lineage>
</organism>
<dbReference type="SUPFAM" id="SSF47802">
    <property type="entry name" value="DNA polymerase beta, N-terminal domain-like"/>
    <property type="match status" value="1"/>
</dbReference>
<dbReference type="EC" id="2.7.7.7" evidence="17"/>
<evidence type="ECO:0000256" key="11">
    <source>
        <dbReference type="ARBA" id="ARBA00022932"/>
    </source>
</evidence>
<evidence type="ECO:0000313" key="21">
    <source>
        <dbReference type="EMBL" id="CAF4390456.1"/>
    </source>
</evidence>
<keyword evidence="5" id="KW-0237">DNA synthesis</keyword>
<evidence type="ECO:0000256" key="12">
    <source>
        <dbReference type="ARBA" id="ARBA00023125"/>
    </source>
</evidence>
<dbReference type="InterPro" id="IPR022312">
    <property type="entry name" value="DNA_pol_X"/>
</dbReference>
<dbReference type="EMBL" id="CAJNRE010011103">
    <property type="protein sequence ID" value="CAF2098610.1"/>
    <property type="molecule type" value="Genomic_DNA"/>
</dbReference>
<evidence type="ECO:0000256" key="10">
    <source>
        <dbReference type="ARBA" id="ARBA00022842"/>
    </source>
</evidence>
<dbReference type="SUPFAM" id="SSF81301">
    <property type="entry name" value="Nucleotidyltransferase"/>
    <property type="match status" value="1"/>
</dbReference>
<dbReference type="PANTHER" id="PTHR11276">
    <property type="entry name" value="DNA POLYMERASE TYPE-X FAMILY MEMBER"/>
    <property type="match status" value="1"/>
</dbReference>
<dbReference type="InterPro" id="IPR029398">
    <property type="entry name" value="PolB_thumb"/>
</dbReference>
<evidence type="ECO:0000313" key="20">
    <source>
        <dbReference type="EMBL" id="CAF4203147.1"/>
    </source>
</evidence>
<sequence>MDIYPPVSPDLNAVESVWSWMNQYVQRNHPRSQQHLERLVEQAWDAIRQNAIREYINHISTICNIIISNNGWEIFIPTMAAKRKLAENPNSELIDFLHELADYEKNVSRMIHKYNAYRKAASSIAKIDHKIQSITDIKGLEGIGKKIAAKIEQYLSTGKIKKLETNRGDETGAAINQMTRVMGIGPAHANKLVHQEKIESIDELRSHPKRDQLLNKTQLLGLNYLEEFEQKIPRDEIKQMEIILLREITAIDNQLRAEIVGSYRRGATASSDIDVLVTHPTVAKLPSLLHKIVETLTKQFHFITDTISVGDSKFMGVCQIDTSKLHRRIDIRVFPSEQYYCALLYFTGNDQLNRHMRIVAQEQGYKLNEYSIQKVGSTGTLSKPLLVTSERDIFDYLQMDYKEPHERNM</sequence>
<name>A0A816TMS3_9BILA</name>
<dbReference type="InterPro" id="IPR037160">
    <property type="entry name" value="DNA_Pol_thumb_sf"/>
</dbReference>
<accession>A0A816TMS3</accession>
<dbReference type="InterPro" id="IPR043519">
    <property type="entry name" value="NT_sf"/>
</dbReference>
<evidence type="ECO:0000256" key="1">
    <source>
        <dbReference type="ARBA" id="ARBA00001946"/>
    </source>
</evidence>
<dbReference type="InterPro" id="IPR018944">
    <property type="entry name" value="DNA_pol_lambd_fingers_domain"/>
</dbReference>
<dbReference type="EMBL" id="CAJOBI010018888">
    <property type="protein sequence ID" value="CAF4203147.1"/>
    <property type="molecule type" value="Genomic_DNA"/>
</dbReference>
<evidence type="ECO:0000256" key="8">
    <source>
        <dbReference type="ARBA" id="ARBA00022723"/>
    </source>
</evidence>
<comment type="cofactor">
    <cofactor evidence="1">
        <name>Mg(2+)</name>
        <dbReference type="ChEBI" id="CHEBI:18420"/>
    </cofactor>
</comment>
<dbReference type="SUPFAM" id="SSF81585">
    <property type="entry name" value="PsbU/PolX domain-like"/>
    <property type="match status" value="1"/>
</dbReference>
<dbReference type="SMART" id="SM00483">
    <property type="entry name" value="POLXc"/>
    <property type="match status" value="1"/>
</dbReference>
<dbReference type="GO" id="GO:0005634">
    <property type="term" value="C:nucleus"/>
    <property type="evidence" value="ECO:0007669"/>
    <property type="project" value="UniProtKB-SubCell"/>
</dbReference>
<evidence type="ECO:0000259" key="18">
    <source>
        <dbReference type="SMART" id="SM00483"/>
    </source>
</evidence>
<feature type="domain" description="DNA-directed DNA polymerase X" evidence="18">
    <location>
        <begin position="88"/>
        <end position="408"/>
    </location>
</feature>
<keyword evidence="14 17" id="KW-0539">Nucleus</keyword>
<evidence type="ECO:0000256" key="15">
    <source>
        <dbReference type="ARBA" id="ARBA00049244"/>
    </source>
</evidence>
<keyword evidence="7 17" id="KW-0548">Nucleotidyltransferase</keyword>
<dbReference type="Proteomes" id="UP000681967">
    <property type="component" value="Unassembled WGS sequence"/>
</dbReference>
<dbReference type="Gene3D" id="3.30.460.10">
    <property type="entry name" value="Beta Polymerase, domain 2"/>
    <property type="match status" value="1"/>
</dbReference>
<keyword evidence="11 17" id="KW-0239">DNA-directed DNA polymerase</keyword>
<evidence type="ECO:0000256" key="3">
    <source>
        <dbReference type="ARBA" id="ARBA00008323"/>
    </source>
</evidence>
<dbReference type="PROSITE" id="PS00522">
    <property type="entry name" value="DNA_POLYMERASE_X"/>
    <property type="match status" value="1"/>
</dbReference>
<dbReference type="Proteomes" id="UP000676336">
    <property type="component" value="Unassembled WGS sequence"/>
</dbReference>
<evidence type="ECO:0000256" key="2">
    <source>
        <dbReference type="ARBA" id="ARBA00004123"/>
    </source>
</evidence>
<keyword evidence="13 17" id="KW-0234">DNA repair</keyword>
<dbReference type="AlphaFoldDB" id="A0A816TMS3"/>
<dbReference type="GO" id="GO:0006284">
    <property type="term" value="P:base-excision repair"/>
    <property type="evidence" value="ECO:0007669"/>
    <property type="project" value="TreeGrafter"/>
</dbReference>
<protein>
    <recommendedName>
        <fullName evidence="17">DNA polymerase</fullName>
        <ecNumber evidence="17">2.7.7.7</ecNumber>
    </recommendedName>
</protein>
<dbReference type="Pfam" id="PF14791">
    <property type="entry name" value="DNA_pol_B_thumb"/>
    <property type="match status" value="1"/>
</dbReference>
<evidence type="ECO:0000256" key="9">
    <source>
        <dbReference type="ARBA" id="ARBA00022763"/>
    </source>
</evidence>
<reference evidence="19" key="1">
    <citation type="submission" date="2021-02" db="EMBL/GenBank/DDBJ databases">
        <authorList>
            <person name="Nowell W R."/>
        </authorList>
    </citation>
    <scope>NUCLEOTIDE SEQUENCE</scope>
</reference>
<dbReference type="Pfam" id="PF10391">
    <property type="entry name" value="DNA_pol_lambd_f"/>
    <property type="match status" value="1"/>
</dbReference>
<dbReference type="GO" id="GO:0003677">
    <property type="term" value="F:DNA binding"/>
    <property type="evidence" value="ECO:0007669"/>
    <property type="project" value="UniProtKB-UniRule"/>
</dbReference>
<dbReference type="Pfam" id="PF14792">
    <property type="entry name" value="DNA_pol_B_palm"/>
    <property type="match status" value="1"/>
</dbReference>
<evidence type="ECO:0000313" key="22">
    <source>
        <dbReference type="Proteomes" id="UP000663824"/>
    </source>
</evidence>
<dbReference type="Gene3D" id="3.30.420.10">
    <property type="entry name" value="Ribonuclease H-like superfamily/Ribonuclease H"/>
    <property type="match status" value="1"/>
</dbReference>
<dbReference type="InterPro" id="IPR002054">
    <property type="entry name" value="DNA-dir_DNA_pol_X"/>
</dbReference>
<dbReference type="GO" id="GO:0003887">
    <property type="term" value="F:DNA-directed DNA polymerase activity"/>
    <property type="evidence" value="ECO:0007669"/>
    <property type="project" value="UniProtKB-UniRule"/>
</dbReference>
<comment type="similarity">
    <text evidence="3 17">Belongs to the DNA polymerase type-X family.</text>
</comment>
<evidence type="ECO:0000313" key="19">
    <source>
        <dbReference type="EMBL" id="CAF2098610.1"/>
    </source>
</evidence>
<evidence type="ECO:0000256" key="13">
    <source>
        <dbReference type="ARBA" id="ARBA00023204"/>
    </source>
</evidence>
<dbReference type="GO" id="GO:0046872">
    <property type="term" value="F:metal ion binding"/>
    <property type="evidence" value="ECO:0007669"/>
    <property type="project" value="UniProtKB-UniRule"/>
</dbReference>
<dbReference type="InterPro" id="IPR010996">
    <property type="entry name" value="HHH_MUS81"/>
</dbReference>
<dbReference type="GO" id="GO:0006303">
    <property type="term" value="P:double-strand break repair via nonhomologous end joining"/>
    <property type="evidence" value="ECO:0007669"/>
    <property type="project" value="TreeGrafter"/>
</dbReference>
<comment type="subcellular location">
    <subcellularLocation>
        <location evidence="2 17">Nucleus</location>
    </subcellularLocation>
</comment>
<dbReference type="CDD" id="cd00141">
    <property type="entry name" value="NT_POLXc"/>
    <property type="match status" value="1"/>
</dbReference>
<keyword evidence="9 17" id="KW-0227">DNA damage</keyword>
<keyword evidence="6 17" id="KW-0808">Transferase</keyword>
<keyword evidence="12" id="KW-0238">DNA-binding</keyword>
<dbReference type="InterPro" id="IPR002008">
    <property type="entry name" value="DNA_pol_X_beta-like"/>
</dbReference>
<evidence type="ECO:0000256" key="4">
    <source>
        <dbReference type="ARBA" id="ARBA00022490"/>
    </source>
</evidence>
<dbReference type="Gene3D" id="3.30.210.10">
    <property type="entry name" value="DNA polymerase, thumb domain"/>
    <property type="match status" value="1"/>
</dbReference>
<evidence type="ECO:0000256" key="6">
    <source>
        <dbReference type="ARBA" id="ARBA00022679"/>
    </source>
</evidence>